<dbReference type="InterPro" id="IPR012338">
    <property type="entry name" value="Beta-lactam/transpept-like"/>
</dbReference>
<accession>A0A7W7WCR6</accession>
<dbReference type="InterPro" id="IPR001466">
    <property type="entry name" value="Beta-lactam-related"/>
</dbReference>
<dbReference type="Pfam" id="PF00144">
    <property type="entry name" value="Beta-lactamase"/>
    <property type="match status" value="1"/>
</dbReference>
<organism evidence="2 3">
    <name type="scientific">Streptosporangium album</name>
    <dbReference type="NCBI Taxonomy" id="47479"/>
    <lineage>
        <taxon>Bacteria</taxon>
        <taxon>Bacillati</taxon>
        <taxon>Actinomycetota</taxon>
        <taxon>Actinomycetes</taxon>
        <taxon>Streptosporangiales</taxon>
        <taxon>Streptosporangiaceae</taxon>
        <taxon>Streptosporangium</taxon>
    </lineage>
</organism>
<dbReference type="RefSeq" id="WP_312882748.1">
    <property type="nucleotide sequence ID" value="NZ_BAABEK010000090.1"/>
</dbReference>
<dbReference type="InterPro" id="IPR050789">
    <property type="entry name" value="Diverse_Enzym_Activities"/>
</dbReference>
<evidence type="ECO:0000259" key="1">
    <source>
        <dbReference type="Pfam" id="PF00144"/>
    </source>
</evidence>
<dbReference type="Proteomes" id="UP000534286">
    <property type="component" value="Unassembled WGS sequence"/>
</dbReference>
<gene>
    <name evidence="2" type="ORF">FHR32_006002</name>
</gene>
<dbReference type="AlphaFoldDB" id="A0A7W7WCR6"/>
<feature type="domain" description="Beta-lactamase-related" evidence="1">
    <location>
        <begin position="21"/>
        <end position="319"/>
    </location>
</feature>
<dbReference type="SUPFAM" id="SSF56601">
    <property type="entry name" value="beta-lactamase/transpeptidase-like"/>
    <property type="match status" value="1"/>
</dbReference>
<protein>
    <submittedName>
        <fullName evidence="2">CubicO group peptidase (Beta-lactamase class C family)</fullName>
    </submittedName>
</protein>
<dbReference type="PANTHER" id="PTHR43283">
    <property type="entry name" value="BETA-LACTAMASE-RELATED"/>
    <property type="match status" value="1"/>
</dbReference>
<sequence length="331" mass="35806">MWQRIQPEKAGLAPDLAGRLDALVREGRAPGLHGVVVARHGGLVLEHYGSGPDFSWNTPLGTVDFGPETLHDVRSVTKSVVALLYGIALADGMVPEPDEPILRHFPEYSDLAADPRRARLTVEHTLTMTLGLEWDETKPYTSPENDEIGMELAADRYRYVLERPIVEEPGRRWHYSGGAAALIGGLIARGTGRPLEDFARTALFEPLGVESFEWMAGDDGVASAASGLRLTPRDLAGLGQAVLDRRVIPVSWAEAMLRPRVPAWDGCSYGYLWYAGPDGRVAAMGNGGQRLFLVPGHDLVVAVTAGGYNGADQDTTPRAVLEDVVLPALKL</sequence>
<evidence type="ECO:0000313" key="2">
    <source>
        <dbReference type="EMBL" id="MBB4941625.1"/>
    </source>
</evidence>
<dbReference type="Gene3D" id="3.40.710.10">
    <property type="entry name" value="DD-peptidase/beta-lactamase superfamily"/>
    <property type="match status" value="1"/>
</dbReference>
<evidence type="ECO:0000313" key="3">
    <source>
        <dbReference type="Proteomes" id="UP000534286"/>
    </source>
</evidence>
<proteinExistence type="predicted"/>
<dbReference type="PANTHER" id="PTHR43283:SF7">
    <property type="entry name" value="BETA-LACTAMASE-RELATED DOMAIN-CONTAINING PROTEIN"/>
    <property type="match status" value="1"/>
</dbReference>
<comment type="caution">
    <text evidence="2">The sequence shown here is derived from an EMBL/GenBank/DDBJ whole genome shotgun (WGS) entry which is preliminary data.</text>
</comment>
<keyword evidence="3" id="KW-1185">Reference proteome</keyword>
<reference evidence="2 3" key="1">
    <citation type="submission" date="2020-08" db="EMBL/GenBank/DDBJ databases">
        <title>Sequencing the genomes of 1000 actinobacteria strains.</title>
        <authorList>
            <person name="Klenk H.-P."/>
        </authorList>
    </citation>
    <scope>NUCLEOTIDE SEQUENCE [LARGE SCALE GENOMIC DNA]</scope>
    <source>
        <strain evidence="2 3">DSM 43023</strain>
    </source>
</reference>
<name>A0A7W7WCR6_9ACTN</name>
<dbReference type="EMBL" id="JACHJU010000002">
    <property type="protein sequence ID" value="MBB4941625.1"/>
    <property type="molecule type" value="Genomic_DNA"/>
</dbReference>